<gene>
    <name evidence="1" type="ORF">EVA_13896</name>
</gene>
<evidence type="ECO:0000313" key="1">
    <source>
        <dbReference type="EMBL" id="EJW97996.1"/>
    </source>
</evidence>
<dbReference type="EMBL" id="AMCI01004481">
    <property type="protein sequence ID" value="EJW97996.1"/>
    <property type="molecule type" value="Genomic_DNA"/>
</dbReference>
<reference evidence="1" key="1">
    <citation type="journal article" date="2012" name="PLoS ONE">
        <title>Gene sets for utilization of primary and secondary nutrition supplies in the distal gut of endangered iberian lynx.</title>
        <authorList>
            <person name="Alcaide M."/>
            <person name="Messina E."/>
            <person name="Richter M."/>
            <person name="Bargiela R."/>
            <person name="Peplies J."/>
            <person name="Huws S.A."/>
            <person name="Newbold C.J."/>
            <person name="Golyshin P.N."/>
            <person name="Simon M.A."/>
            <person name="Lopez G."/>
            <person name="Yakimov M.M."/>
            <person name="Ferrer M."/>
        </authorList>
    </citation>
    <scope>NUCLEOTIDE SEQUENCE</scope>
</reference>
<name>J9FSQ8_9ZZZZ</name>
<sequence length="101" mass="11084">MESNRLDGVEQFIQAFWKFVGCNIDKQKYHEFLQEGAILVPPNDNGGNIDVDLIVKELNQGQTQTLKDDLYNAVLTICGIPNRNGGSSTSDTGTAVLLRDG</sequence>
<feature type="non-terminal residue" evidence="1">
    <location>
        <position position="101"/>
    </location>
</feature>
<accession>J9FSQ8</accession>
<comment type="caution">
    <text evidence="1">The sequence shown here is derived from an EMBL/GenBank/DDBJ whole genome shotgun (WGS) entry which is preliminary data.</text>
</comment>
<proteinExistence type="predicted"/>
<protein>
    <submittedName>
        <fullName evidence="1">Uncharacterized protein</fullName>
    </submittedName>
</protein>
<organism evidence="1">
    <name type="scientific">gut metagenome</name>
    <dbReference type="NCBI Taxonomy" id="749906"/>
    <lineage>
        <taxon>unclassified sequences</taxon>
        <taxon>metagenomes</taxon>
        <taxon>organismal metagenomes</taxon>
    </lineage>
</organism>
<dbReference type="AlphaFoldDB" id="J9FSQ8"/>